<dbReference type="NCBIfam" id="TIGR01730">
    <property type="entry name" value="RND_mfp"/>
    <property type="match status" value="1"/>
</dbReference>
<dbReference type="InterPro" id="IPR058637">
    <property type="entry name" value="YknX-like_C"/>
</dbReference>
<dbReference type="Proteomes" id="UP000060487">
    <property type="component" value="Unassembled WGS sequence"/>
</dbReference>
<dbReference type="EMBL" id="LNQR01000151">
    <property type="protein sequence ID" value="KWT73748.1"/>
    <property type="molecule type" value="Genomic_DNA"/>
</dbReference>
<reference evidence="12 13" key="1">
    <citation type="submission" date="2015-11" db="EMBL/GenBank/DDBJ databases">
        <authorList>
            <person name="Lin W."/>
        </authorList>
    </citation>
    <scope>NUCLEOTIDE SEQUENCE [LARGE SCALE GENOMIC DNA]</scope>
    <source>
        <strain evidence="12 13">HCH-1</strain>
    </source>
</reference>
<dbReference type="Pfam" id="PF25917">
    <property type="entry name" value="BSH_RND"/>
    <property type="match status" value="1"/>
</dbReference>
<accession>A0ABR5SAP3</accession>
<dbReference type="InterPro" id="IPR058625">
    <property type="entry name" value="MdtA-like_BSH"/>
</dbReference>
<comment type="similarity">
    <text evidence="2">Belongs to the membrane fusion protein (MFP) (TC 8.A.1) family.</text>
</comment>
<organism evidence="12 13">
    <name type="scientific">Candidatus Magnetominusculus xianensis</name>
    <dbReference type="NCBI Taxonomy" id="1748249"/>
    <lineage>
        <taxon>Bacteria</taxon>
        <taxon>Pseudomonadati</taxon>
        <taxon>Nitrospirota</taxon>
        <taxon>Nitrospiria</taxon>
        <taxon>Nitrospirales</taxon>
        <taxon>Nitrospiraceae</taxon>
        <taxon>Candidatus Magnetominusculus</taxon>
    </lineage>
</organism>
<name>A0ABR5SAP3_9BACT</name>
<sequence>MIKVKITAAALLLTAALAVYVFAAEPPADGKSAGKSGFTPSALPVETATAKTGDMGTYLNGLGTVVPLSTVSIKSRVDGQLDKVLFEEGQIVNKGDLIALIDPRPFEIQLMQAEGQLAKDTALLNNALLDLERYRTLFKQDSVSKQQLDTQESLVKQYEAALKADKAQVESAKLQIVYSKITAPVSGRLGLRQIDPGNIIHASDTNPIVVITQLKPISVVFPIAEDNLPRVLEKLKKGVKLQVEAYDRQRSRKLATGHLLSVDNQIDINTGTVRFKAIFKNEDTALFPNQFVNARLLLDINRDTVLIPSAALQQTQKGTFVYVLTKEGTASIRPVKTGETQKDTTSIVSGLTPGEEIIISGTERLTDGAKVQVKQFPQDNSTPVKDTPRKFN</sequence>
<feature type="chain" id="PRO_5045478327" evidence="7">
    <location>
        <begin position="24"/>
        <end position="392"/>
    </location>
</feature>
<evidence type="ECO:0000256" key="2">
    <source>
        <dbReference type="ARBA" id="ARBA00009477"/>
    </source>
</evidence>
<feature type="domain" description="Multidrug resistance protein MdtA-like barrel-sandwich hybrid" evidence="9">
    <location>
        <begin position="70"/>
        <end position="212"/>
    </location>
</feature>
<evidence type="ECO:0000259" key="9">
    <source>
        <dbReference type="Pfam" id="PF25917"/>
    </source>
</evidence>
<dbReference type="RefSeq" id="WP_085053952.1">
    <property type="nucleotide sequence ID" value="NZ_LNQR01000151.1"/>
</dbReference>
<keyword evidence="6" id="KW-0175">Coiled coil</keyword>
<dbReference type="Pfam" id="PF25989">
    <property type="entry name" value="YknX_C"/>
    <property type="match status" value="1"/>
</dbReference>
<dbReference type="NCBIfam" id="NF008589">
    <property type="entry name" value="PRK11556.1"/>
    <property type="match status" value="1"/>
</dbReference>
<feature type="signal peptide" evidence="7">
    <location>
        <begin position="1"/>
        <end position="23"/>
    </location>
</feature>
<dbReference type="Gene3D" id="2.40.420.20">
    <property type="match status" value="1"/>
</dbReference>
<evidence type="ECO:0000256" key="1">
    <source>
        <dbReference type="ARBA" id="ARBA00004236"/>
    </source>
</evidence>
<keyword evidence="7" id="KW-0732">Signal</keyword>
<feature type="domain" description="Multidrug resistance protein MdtA-like alpha-helical hairpin" evidence="8">
    <location>
        <begin position="109"/>
        <end position="179"/>
    </location>
</feature>
<evidence type="ECO:0000256" key="5">
    <source>
        <dbReference type="ARBA" id="ARBA00023136"/>
    </source>
</evidence>
<feature type="domain" description="Multidrug resistance protein MdtA-like beta-barrel" evidence="10">
    <location>
        <begin position="216"/>
        <end position="299"/>
    </location>
</feature>
<dbReference type="Gene3D" id="1.10.287.470">
    <property type="entry name" value="Helix hairpin bin"/>
    <property type="match status" value="1"/>
</dbReference>
<comment type="caution">
    <text evidence="12">The sequence shown here is derived from an EMBL/GenBank/DDBJ whole genome shotgun (WGS) entry which is preliminary data.</text>
</comment>
<dbReference type="PANTHER" id="PTHR30469:SF12">
    <property type="entry name" value="MULTIDRUG RESISTANCE PROTEIN MDTA"/>
    <property type="match status" value="1"/>
</dbReference>
<dbReference type="InterPro" id="IPR006143">
    <property type="entry name" value="RND_pump_MFP"/>
</dbReference>
<evidence type="ECO:0000256" key="4">
    <source>
        <dbReference type="ARBA" id="ARBA00022519"/>
    </source>
</evidence>
<proteinExistence type="inferred from homology"/>
<feature type="coiled-coil region" evidence="6">
    <location>
        <begin position="148"/>
        <end position="175"/>
    </location>
</feature>
<keyword evidence="5" id="KW-0472">Membrane</keyword>
<evidence type="ECO:0000313" key="12">
    <source>
        <dbReference type="EMBL" id="KWT73748.1"/>
    </source>
</evidence>
<dbReference type="PANTHER" id="PTHR30469">
    <property type="entry name" value="MULTIDRUG RESISTANCE PROTEIN MDTA"/>
    <property type="match status" value="1"/>
</dbReference>
<feature type="domain" description="YknX-like C-terminal permuted SH3-like" evidence="11">
    <location>
        <begin position="307"/>
        <end position="373"/>
    </location>
</feature>
<evidence type="ECO:0000256" key="7">
    <source>
        <dbReference type="SAM" id="SignalP"/>
    </source>
</evidence>
<keyword evidence="3" id="KW-1003">Cell membrane</keyword>
<dbReference type="InterPro" id="IPR058624">
    <property type="entry name" value="MdtA-like_HH"/>
</dbReference>
<evidence type="ECO:0000313" key="13">
    <source>
        <dbReference type="Proteomes" id="UP000060487"/>
    </source>
</evidence>
<dbReference type="SUPFAM" id="SSF111369">
    <property type="entry name" value="HlyD-like secretion proteins"/>
    <property type="match status" value="1"/>
</dbReference>
<dbReference type="InterPro" id="IPR058626">
    <property type="entry name" value="MdtA-like_b-barrel"/>
</dbReference>
<dbReference type="Gene3D" id="2.40.30.170">
    <property type="match status" value="1"/>
</dbReference>
<evidence type="ECO:0000256" key="3">
    <source>
        <dbReference type="ARBA" id="ARBA00022475"/>
    </source>
</evidence>
<evidence type="ECO:0000259" key="11">
    <source>
        <dbReference type="Pfam" id="PF25989"/>
    </source>
</evidence>
<evidence type="ECO:0000259" key="8">
    <source>
        <dbReference type="Pfam" id="PF25876"/>
    </source>
</evidence>
<evidence type="ECO:0000256" key="6">
    <source>
        <dbReference type="SAM" id="Coils"/>
    </source>
</evidence>
<keyword evidence="13" id="KW-1185">Reference proteome</keyword>
<dbReference type="Pfam" id="PF25876">
    <property type="entry name" value="HH_MFP_RND"/>
    <property type="match status" value="1"/>
</dbReference>
<protein>
    <submittedName>
        <fullName evidence="12">Multidrug transporter MdtA</fullName>
    </submittedName>
</protein>
<dbReference type="Pfam" id="PF25944">
    <property type="entry name" value="Beta-barrel_RND"/>
    <property type="match status" value="1"/>
</dbReference>
<keyword evidence="4" id="KW-0997">Cell inner membrane</keyword>
<comment type="subcellular location">
    <subcellularLocation>
        <location evidence="1">Cell membrane</location>
    </subcellularLocation>
</comment>
<gene>
    <name evidence="12" type="ORF">ASN18_3370</name>
</gene>
<evidence type="ECO:0000259" key="10">
    <source>
        <dbReference type="Pfam" id="PF25944"/>
    </source>
</evidence>
<dbReference type="Gene3D" id="2.40.50.100">
    <property type="match status" value="1"/>
</dbReference>